<dbReference type="InterPro" id="IPR009057">
    <property type="entry name" value="Homeodomain-like_sf"/>
</dbReference>
<gene>
    <name evidence="6" type="ORF">CP976_38555</name>
</gene>
<dbReference type="GO" id="GO:0003700">
    <property type="term" value="F:DNA-binding transcription factor activity"/>
    <property type="evidence" value="ECO:0007669"/>
    <property type="project" value="InterPro"/>
</dbReference>
<dbReference type="AlphaFoldDB" id="A0A5J6IAB9"/>
<dbReference type="Gene3D" id="1.10.10.60">
    <property type="entry name" value="Homeodomain-like"/>
    <property type="match status" value="1"/>
</dbReference>
<protein>
    <submittedName>
        <fullName evidence="6">Helix-turn-helix domain-containing protein</fullName>
    </submittedName>
</protein>
<dbReference type="InterPro" id="IPR018060">
    <property type="entry name" value="HTH_AraC"/>
</dbReference>
<dbReference type="SUPFAM" id="SSF46689">
    <property type="entry name" value="Homeodomain-like"/>
    <property type="match status" value="1"/>
</dbReference>
<evidence type="ECO:0000259" key="5">
    <source>
        <dbReference type="PROSITE" id="PS01124"/>
    </source>
</evidence>
<dbReference type="SMART" id="SM00342">
    <property type="entry name" value="HTH_ARAC"/>
    <property type="match status" value="1"/>
</dbReference>
<accession>A0A5J6IAB9</accession>
<evidence type="ECO:0000256" key="4">
    <source>
        <dbReference type="SAM" id="MobiDB-lite"/>
    </source>
</evidence>
<dbReference type="PROSITE" id="PS01124">
    <property type="entry name" value="HTH_ARAC_FAMILY_2"/>
    <property type="match status" value="1"/>
</dbReference>
<keyword evidence="2" id="KW-0238">DNA-binding</keyword>
<proteinExistence type="predicted"/>
<keyword evidence="3" id="KW-0804">Transcription</keyword>
<dbReference type="Pfam" id="PF12833">
    <property type="entry name" value="HTH_18"/>
    <property type="match status" value="1"/>
</dbReference>
<dbReference type="InterPro" id="IPR035418">
    <property type="entry name" value="AraC-bd_2"/>
</dbReference>
<dbReference type="PANTHER" id="PTHR46796">
    <property type="entry name" value="HTH-TYPE TRANSCRIPTIONAL ACTIVATOR RHAS-RELATED"/>
    <property type="match status" value="1"/>
</dbReference>
<feature type="domain" description="HTH araC/xylS-type" evidence="5">
    <location>
        <begin position="206"/>
        <end position="307"/>
    </location>
</feature>
<evidence type="ECO:0000256" key="2">
    <source>
        <dbReference type="ARBA" id="ARBA00023125"/>
    </source>
</evidence>
<evidence type="ECO:0000313" key="7">
    <source>
        <dbReference type="Proteomes" id="UP000326598"/>
    </source>
</evidence>
<dbReference type="PRINTS" id="PR00032">
    <property type="entry name" value="HTHARAC"/>
</dbReference>
<dbReference type="EMBL" id="CP023694">
    <property type="protein sequence ID" value="QEV29436.1"/>
    <property type="molecule type" value="Genomic_DNA"/>
</dbReference>
<dbReference type="InterPro" id="IPR050204">
    <property type="entry name" value="AraC_XylS_family_regulators"/>
</dbReference>
<evidence type="ECO:0000256" key="1">
    <source>
        <dbReference type="ARBA" id="ARBA00023015"/>
    </source>
</evidence>
<dbReference type="InterPro" id="IPR020449">
    <property type="entry name" value="Tscrpt_reg_AraC-type_HTH"/>
</dbReference>
<evidence type="ECO:0000256" key="3">
    <source>
        <dbReference type="ARBA" id="ARBA00023163"/>
    </source>
</evidence>
<dbReference type="Proteomes" id="UP000326598">
    <property type="component" value="Chromosome"/>
</dbReference>
<organism evidence="6 7">
    <name type="scientific">Streptomyces coeruleorubidus</name>
    <dbReference type="NCBI Taxonomy" id="116188"/>
    <lineage>
        <taxon>Bacteria</taxon>
        <taxon>Bacillati</taxon>
        <taxon>Actinomycetota</taxon>
        <taxon>Actinomycetes</taxon>
        <taxon>Kitasatosporales</taxon>
        <taxon>Streptomycetaceae</taxon>
        <taxon>Streptomyces</taxon>
    </lineage>
</organism>
<dbReference type="PANTHER" id="PTHR46796:SF6">
    <property type="entry name" value="ARAC SUBFAMILY"/>
    <property type="match status" value="1"/>
</dbReference>
<feature type="region of interest" description="Disordered" evidence="4">
    <location>
        <begin position="1"/>
        <end position="21"/>
    </location>
</feature>
<evidence type="ECO:0000313" key="6">
    <source>
        <dbReference type="EMBL" id="QEV29436.1"/>
    </source>
</evidence>
<sequence length="322" mass="35077">MTQGAPVREEGPLQGGVPSRRTATARVFPGDAVPELGVLRTELSMTRVSDLVRMLSAMPDEGEGEFLYLGLHVRGTVALTRAGEDEAFLEPGDMVFCDPARRDVLRFGEDCLMTYFRTSRRHLGVAEPDLDRVVGVPVRHGSGMGALVSGFLSALAAEAEFHRSAMGDRLARSAVDLLAVLVMELLQAETGPETSGASKAGGEMLSRIRAFIEEHLTEPELSPESIARAHHISVRYLHKLFQDDGTTVGQWVRQRRLDACRQELARTSNRRTTVAAVAHRWGFSSPSHFSRTFRDAYGMSPSEWQALAASGAGSADTDARCP</sequence>
<dbReference type="KEGG" id="scoe:CP976_38555"/>
<dbReference type="GO" id="GO:0043565">
    <property type="term" value="F:sequence-specific DNA binding"/>
    <property type="evidence" value="ECO:0007669"/>
    <property type="project" value="InterPro"/>
</dbReference>
<name>A0A5J6IAB9_STRC4</name>
<dbReference type="Pfam" id="PF14525">
    <property type="entry name" value="AraC_binding_2"/>
    <property type="match status" value="1"/>
</dbReference>
<keyword evidence="1" id="KW-0805">Transcription regulation</keyword>
<reference evidence="6 7" key="1">
    <citation type="submission" date="2017-09" db="EMBL/GenBank/DDBJ databases">
        <authorList>
            <person name="Lee N."/>
            <person name="Cho B.-K."/>
        </authorList>
    </citation>
    <scope>NUCLEOTIDE SEQUENCE [LARGE SCALE GENOMIC DNA]</scope>
    <source>
        <strain evidence="6 7">ATCC 13740</strain>
    </source>
</reference>